<keyword evidence="3" id="KW-1185">Reference proteome</keyword>
<gene>
    <name evidence="2" type="ORF">LPJ64_005712</name>
</gene>
<keyword evidence="1" id="KW-1133">Transmembrane helix</keyword>
<feature type="transmembrane region" description="Helical" evidence="1">
    <location>
        <begin position="65"/>
        <end position="91"/>
    </location>
</feature>
<reference evidence="2" key="1">
    <citation type="submission" date="2022-07" db="EMBL/GenBank/DDBJ databases">
        <title>Phylogenomic reconstructions and comparative analyses of Kickxellomycotina fungi.</title>
        <authorList>
            <person name="Reynolds N.K."/>
            <person name="Stajich J.E."/>
            <person name="Barry K."/>
            <person name="Grigoriev I.V."/>
            <person name="Crous P."/>
            <person name="Smith M.E."/>
        </authorList>
    </citation>
    <scope>NUCLEOTIDE SEQUENCE</scope>
    <source>
        <strain evidence="2">NBRC 105413</strain>
    </source>
</reference>
<evidence type="ECO:0000313" key="3">
    <source>
        <dbReference type="Proteomes" id="UP001145021"/>
    </source>
</evidence>
<evidence type="ECO:0000256" key="1">
    <source>
        <dbReference type="SAM" id="Phobius"/>
    </source>
</evidence>
<proteinExistence type="predicted"/>
<dbReference type="EMBL" id="JANBOH010000400">
    <property type="protein sequence ID" value="KAJ1642438.1"/>
    <property type="molecule type" value="Genomic_DNA"/>
</dbReference>
<feature type="transmembrane region" description="Helical" evidence="1">
    <location>
        <begin position="111"/>
        <end position="133"/>
    </location>
</feature>
<sequence>MSFSLTPSEIARVETAEFLGIRLDPVGYVDLSTIVVLSTMYGIELIAFCYQLYHRDYPPLKVKNVPLMFSLYFGGIVWMLGDIFTSGLVHLDSSPVLRSCKFTLIWCRVSIGAYYVTSLFALRTYALYHVFYLGKAFKGRVV</sequence>
<evidence type="ECO:0000313" key="2">
    <source>
        <dbReference type="EMBL" id="KAJ1642438.1"/>
    </source>
</evidence>
<protein>
    <submittedName>
        <fullName evidence="2">Uncharacterized protein</fullName>
    </submittedName>
</protein>
<dbReference type="AlphaFoldDB" id="A0A9W8CHD8"/>
<feature type="non-terminal residue" evidence="2">
    <location>
        <position position="142"/>
    </location>
</feature>
<dbReference type="Proteomes" id="UP001145021">
    <property type="component" value="Unassembled WGS sequence"/>
</dbReference>
<feature type="transmembrane region" description="Helical" evidence="1">
    <location>
        <begin position="31"/>
        <end position="53"/>
    </location>
</feature>
<keyword evidence="1" id="KW-0812">Transmembrane</keyword>
<comment type="caution">
    <text evidence="2">The sequence shown here is derived from an EMBL/GenBank/DDBJ whole genome shotgun (WGS) entry which is preliminary data.</text>
</comment>
<accession>A0A9W8CHD8</accession>
<keyword evidence="1" id="KW-0472">Membrane</keyword>
<organism evidence="2 3">
    <name type="scientific">Coemansia asiatica</name>
    <dbReference type="NCBI Taxonomy" id="1052880"/>
    <lineage>
        <taxon>Eukaryota</taxon>
        <taxon>Fungi</taxon>
        <taxon>Fungi incertae sedis</taxon>
        <taxon>Zoopagomycota</taxon>
        <taxon>Kickxellomycotina</taxon>
        <taxon>Kickxellomycetes</taxon>
        <taxon>Kickxellales</taxon>
        <taxon>Kickxellaceae</taxon>
        <taxon>Coemansia</taxon>
    </lineage>
</organism>
<name>A0A9W8CHD8_9FUNG</name>